<name>A0A975WAT6_9RHOB</name>
<dbReference type="Proteomes" id="UP000182932">
    <property type="component" value="Unassembled WGS sequence"/>
</dbReference>
<dbReference type="PANTHER" id="PTHR43194">
    <property type="entry name" value="HYDROLASE ALPHA/BETA FOLD FAMILY"/>
    <property type="match status" value="1"/>
</dbReference>
<accession>A0A975WAT6</accession>
<dbReference type="RefSeq" id="WP_244526497.1">
    <property type="nucleotide sequence ID" value="NZ_FNYY01000008.1"/>
</dbReference>
<evidence type="ECO:0000313" key="3">
    <source>
        <dbReference type="Proteomes" id="UP000182932"/>
    </source>
</evidence>
<dbReference type="Pfam" id="PF12697">
    <property type="entry name" value="Abhydrolase_6"/>
    <property type="match status" value="1"/>
</dbReference>
<dbReference type="AlphaFoldDB" id="A0A975WAT6"/>
<proteinExistence type="predicted"/>
<organism evidence="2 3">
    <name type="scientific">Marinovum algicola</name>
    <dbReference type="NCBI Taxonomy" id="42444"/>
    <lineage>
        <taxon>Bacteria</taxon>
        <taxon>Pseudomonadati</taxon>
        <taxon>Pseudomonadota</taxon>
        <taxon>Alphaproteobacteria</taxon>
        <taxon>Rhodobacterales</taxon>
        <taxon>Roseobacteraceae</taxon>
        <taxon>Marinovum</taxon>
    </lineage>
</organism>
<dbReference type="Gene3D" id="3.40.50.1820">
    <property type="entry name" value="alpha/beta hydrolase"/>
    <property type="match status" value="1"/>
</dbReference>
<reference evidence="2 3" key="1">
    <citation type="submission" date="2016-10" db="EMBL/GenBank/DDBJ databases">
        <authorList>
            <person name="Varghese N."/>
            <person name="Submissions S."/>
        </authorList>
    </citation>
    <scope>NUCLEOTIDE SEQUENCE [LARGE SCALE GENOMIC DNA]</scope>
    <source>
        <strain evidence="2 3">FF3</strain>
    </source>
</reference>
<keyword evidence="3" id="KW-1185">Reference proteome</keyword>
<dbReference type="GeneID" id="80818758"/>
<comment type="caution">
    <text evidence="2">The sequence shown here is derived from an EMBL/GenBank/DDBJ whole genome shotgun (WGS) entry which is preliminary data.</text>
</comment>
<evidence type="ECO:0000313" key="2">
    <source>
        <dbReference type="EMBL" id="SEJ64133.1"/>
    </source>
</evidence>
<feature type="domain" description="AB hydrolase-1" evidence="1">
    <location>
        <begin position="7"/>
        <end position="243"/>
    </location>
</feature>
<dbReference type="InterPro" id="IPR000073">
    <property type="entry name" value="AB_hydrolase_1"/>
</dbReference>
<dbReference type="InterPro" id="IPR029058">
    <property type="entry name" value="AB_hydrolase_fold"/>
</dbReference>
<evidence type="ECO:0000259" key="1">
    <source>
        <dbReference type="Pfam" id="PF12697"/>
    </source>
</evidence>
<dbReference type="PANTHER" id="PTHR43194:SF2">
    <property type="entry name" value="PEROXISOMAL MEMBRANE PROTEIN LPX1"/>
    <property type="match status" value="1"/>
</dbReference>
<protein>
    <submittedName>
        <fullName evidence="2">Pimeloyl-ACP methyl ester carboxylesterase</fullName>
    </submittedName>
</protein>
<dbReference type="SUPFAM" id="SSF53474">
    <property type="entry name" value="alpha/beta-Hydrolases"/>
    <property type="match status" value="1"/>
</dbReference>
<gene>
    <name evidence="2" type="ORF">SAMN04487940_10889</name>
</gene>
<dbReference type="EMBL" id="FNYY01000008">
    <property type="protein sequence ID" value="SEJ64133.1"/>
    <property type="molecule type" value="Genomic_DNA"/>
</dbReference>
<sequence>MSGRRPLILLHGWTMCGAIFDDLAARLGDVAQCHAPDLPGHGAAADRPATLDACAALVAEQVAAARAPPVLLGWSMGAAAAWRYIAREGCGALAGLVTVDMSPRLRPAADWCHGLKRQSAEDIMRATARIRQDWPAATGSIAANMFATPAGAPGLAPQQARRLILSQDAAAMQALWEDLLTLDERATIAGIDRPYLVCSGAQSRVYPASAATWLAQAAPQARHQVFARSGHSPHLEEPAAMSDALCRFIRALPA</sequence>
<dbReference type="InterPro" id="IPR050228">
    <property type="entry name" value="Carboxylesterase_BioH"/>
</dbReference>